<name>A0A3R7ES21_CLOSI</name>
<dbReference type="OrthoDB" id="6235790at2759"/>
<dbReference type="InParanoid" id="A0A3R7ES21"/>
<dbReference type="Proteomes" id="UP000286415">
    <property type="component" value="Unassembled WGS sequence"/>
</dbReference>
<evidence type="ECO:0000313" key="2">
    <source>
        <dbReference type="Proteomes" id="UP000286415"/>
    </source>
</evidence>
<reference evidence="1 2" key="2">
    <citation type="journal article" date="2021" name="Genomics">
        <title>High-quality reference genome for Clonorchis sinensis.</title>
        <authorList>
            <person name="Young N.D."/>
            <person name="Stroehlein A.J."/>
            <person name="Kinkar L."/>
            <person name="Wang T."/>
            <person name="Sohn W.M."/>
            <person name="Chang B.C.H."/>
            <person name="Kaur P."/>
            <person name="Weisz D."/>
            <person name="Dudchenko O."/>
            <person name="Aiden E.L."/>
            <person name="Korhonen P.K."/>
            <person name="Gasser R.B."/>
        </authorList>
    </citation>
    <scope>NUCLEOTIDE SEQUENCE [LARGE SCALE GENOMIC DNA]</scope>
    <source>
        <strain evidence="1">Cs-k2</strain>
    </source>
</reference>
<dbReference type="EMBL" id="NIRI02000042">
    <property type="protein sequence ID" value="KAG5452049.1"/>
    <property type="molecule type" value="Genomic_DNA"/>
</dbReference>
<sequence length="280" mass="32050">MKQPMQLWIFLVLSIGLPTTLSLVVTLPVENANTTVVERTKRNQTEAVCTDFLEILADHMIGRATRHIDDPVLISDIRQTFFGLSNGRLYGLRSLQRTCPIQLEHEEVWIRSNLSHPNMNIQLEQWKRKQDEKVADILHLSLCLGIPKSLQLRGSLVVSSLWETYGPEVVRITISDISIRTRVTLHLNRTGKMEAKLSHMFVERLNRITFEEDQETNKDVIDPLDIQKANTKSSSGIINRLGSLLDWLANGPLYTPLVIMLEGSLRDSFRSLLEEKTKNW</sequence>
<protein>
    <submittedName>
        <fullName evidence="1">Uncharacterized protein</fullName>
    </submittedName>
</protein>
<proteinExistence type="predicted"/>
<gene>
    <name evidence="1" type="ORF">CSKR_110660</name>
</gene>
<evidence type="ECO:0000313" key="1">
    <source>
        <dbReference type="EMBL" id="KAG5452049.1"/>
    </source>
</evidence>
<organism evidence="1 2">
    <name type="scientific">Clonorchis sinensis</name>
    <name type="common">Chinese liver fluke</name>
    <dbReference type="NCBI Taxonomy" id="79923"/>
    <lineage>
        <taxon>Eukaryota</taxon>
        <taxon>Metazoa</taxon>
        <taxon>Spiralia</taxon>
        <taxon>Lophotrochozoa</taxon>
        <taxon>Platyhelminthes</taxon>
        <taxon>Trematoda</taxon>
        <taxon>Digenea</taxon>
        <taxon>Opisthorchiida</taxon>
        <taxon>Opisthorchiata</taxon>
        <taxon>Opisthorchiidae</taxon>
        <taxon>Clonorchis</taxon>
    </lineage>
</organism>
<dbReference type="AlphaFoldDB" id="A0A3R7ES21"/>
<accession>A0A3R7ES21</accession>
<keyword evidence="2" id="KW-1185">Reference proteome</keyword>
<comment type="caution">
    <text evidence="1">The sequence shown here is derived from an EMBL/GenBank/DDBJ whole genome shotgun (WGS) entry which is preliminary data.</text>
</comment>
<reference evidence="1 2" key="1">
    <citation type="journal article" date="2018" name="Biotechnol. Adv.">
        <title>Improved genomic resources and new bioinformatic workflow for the carcinogenic parasite Clonorchis sinensis: Biotechnological implications.</title>
        <authorList>
            <person name="Wang D."/>
            <person name="Korhonen P.K."/>
            <person name="Gasser R.B."/>
            <person name="Young N.D."/>
        </authorList>
    </citation>
    <scope>NUCLEOTIDE SEQUENCE [LARGE SCALE GENOMIC DNA]</scope>
    <source>
        <strain evidence="1">Cs-k2</strain>
    </source>
</reference>